<dbReference type="CDD" id="cd07715">
    <property type="entry name" value="TaR3-like_MBL-fold"/>
    <property type="match status" value="1"/>
</dbReference>
<dbReference type="PANTHER" id="PTHR42663:SF4">
    <property type="entry name" value="SLL1036 PROTEIN"/>
    <property type="match status" value="1"/>
</dbReference>
<reference evidence="2" key="1">
    <citation type="submission" date="2020-05" db="EMBL/GenBank/DDBJ databases">
        <authorList>
            <person name="Chiriac C."/>
            <person name="Salcher M."/>
            <person name="Ghai R."/>
            <person name="Kavagutti S V."/>
        </authorList>
    </citation>
    <scope>NUCLEOTIDE SEQUENCE</scope>
</reference>
<evidence type="ECO:0000313" key="2">
    <source>
        <dbReference type="EMBL" id="CAB4801281.1"/>
    </source>
</evidence>
<dbReference type="InterPro" id="IPR036866">
    <property type="entry name" value="RibonucZ/Hydroxyglut_hydro"/>
</dbReference>
<dbReference type="SUPFAM" id="SSF56281">
    <property type="entry name" value="Metallo-hydrolase/oxidoreductase"/>
    <property type="match status" value="1"/>
</dbReference>
<sequence length="324" mass="34568">MSHLTSATFATPTYAGNVLFLMSGGMNVTFYGVRGSTPCDDPALARYGGNTSCAVIEIPGADPIILDLGTGLRTYGDSLIASGNAGEWRGSVLLTHLHWDHVQGFPFFKPLHQLGSEVDIYGPDHGEAPLSEMVGRFMGPPYFPITPAELGASVRFHDVSPGSFRIGDAVVTALAVRHTGPTLAFRVDSGDVSVVYMPDHGPGCCALDDDDFVPQDVIDLCNGADLLIHDAQHTLAEYPEKRHWGHSSVDYAVKVAVSGRVRSLALFHHDPMHDDAEIDSIEQCAAAIACASGSGLNVFAAREGLELKIEPTILDITREVEGAN</sequence>
<dbReference type="AlphaFoldDB" id="A0A6J6XV76"/>
<feature type="domain" description="Metallo-beta-lactamase" evidence="1">
    <location>
        <begin position="50"/>
        <end position="246"/>
    </location>
</feature>
<accession>A0A6J6XV76</accession>
<protein>
    <submittedName>
        <fullName evidence="2">Unannotated protein</fullName>
    </submittedName>
</protein>
<name>A0A6J6XV76_9ZZZZ</name>
<dbReference type="PANTHER" id="PTHR42663">
    <property type="entry name" value="HYDROLASE C777.06C-RELATED-RELATED"/>
    <property type="match status" value="1"/>
</dbReference>
<organism evidence="2">
    <name type="scientific">freshwater metagenome</name>
    <dbReference type="NCBI Taxonomy" id="449393"/>
    <lineage>
        <taxon>unclassified sequences</taxon>
        <taxon>metagenomes</taxon>
        <taxon>ecological metagenomes</taxon>
    </lineage>
</organism>
<proteinExistence type="predicted"/>
<dbReference type="SMART" id="SM00849">
    <property type="entry name" value="Lactamase_B"/>
    <property type="match status" value="1"/>
</dbReference>
<dbReference type="Pfam" id="PF12706">
    <property type="entry name" value="Lactamase_B_2"/>
    <property type="match status" value="1"/>
</dbReference>
<dbReference type="EMBL" id="CAFAAH010000152">
    <property type="protein sequence ID" value="CAB4801281.1"/>
    <property type="molecule type" value="Genomic_DNA"/>
</dbReference>
<evidence type="ECO:0000259" key="1">
    <source>
        <dbReference type="SMART" id="SM00849"/>
    </source>
</evidence>
<gene>
    <name evidence="2" type="ORF">UFOPK2996_01090</name>
</gene>
<dbReference type="Gene3D" id="3.60.15.10">
    <property type="entry name" value="Ribonuclease Z/Hydroxyacylglutathione hydrolase-like"/>
    <property type="match status" value="1"/>
</dbReference>
<dbReference type="InterPro" id="IPR001279">
    <property type="entry name" value="Metallo-B-lactamas"/>
</dbReference>